<comment type="catalytic activity">
    <reaction evidence="3">
        <text>adenosylcob(III)inamide + GTP = adenosylcob(III)inamide phosphate + GDP + H(+)</text>
        <dbReference type="Rhea" id="RHEA:15765"/>
        <dbReference type="ChEBI" id="CHEBI:2480"/>
        <dbReference type="ChEBI" id="CHEBI:15378"/>
        <dbReference type="ChEBI" id="CHEBI:37565"/>
        <dbReference type="ChEBI" id="CHEBI:58189"/>
        <dbReference type="ChEBI" id="CHEBI:58502"/>
        <dbReference type="EC" id="2.7.1.156"/>
    </reaction>
</comment>
<dbReference type="SUPFAM" id="SSF52540">
    <property type="entry name" value="P-loop containing nucleoside triphosphate hydrolases"/>
    <property type="match status" value="1"/>
</dbReference>
<reference evidence="18 19" key="1">
    <citation type="submission" date="2020-08" db="EMBL/GenBank/DDBJ databases">
        <title>A Genomic Blueprint of the Chicken Gut Microbiome.</title>
        <authorList>
            <person name="Gilroy R."/>
            <person name="Ravi A."/>
            <person name="Getino M."/>
            <person name="Pursley I."/>
            <person name="Horton D.L."/>
            <person name="Alikhan N.-F."/>
            <person name="Baker D."/>
            <person name="Gharbi K."/>
            <person name="Hall N."/>
            <person name="Watson M."/>
            <person name="Adriaenssens E.M."/>
            <person name="Foster-Nyarko E."/>
            <person name="Jarju S."/>
            <person name="Secka A."/>
            <person name="Antonio M."/>
            <person name="Oren A."/>
            <person name="Chaudhuri R."/>
            <person name="La Ragione R.M."/>
            <person name="Hildebrand F."/>
            <person name="Pallen M.J."/>
        </authorList>
    </citation>
    <scope>NUCLEOTIDE SEQUENCE [LARGE SCALE GENOMIC DNA]</scope>
    <source>
        <strain evidence="18 19">Sa3CVN1</strain>
    </source>
</reference>
<dbReference type="Pfam" id="PF02283">
    <property type="entry name" value="CobU"/>
    <property type="match status" value="1"/>
</dbReference>
<gene>
    <name evidence="18" type="ORF">H9661_16670</name>
</gene>
<dbReference type="InterPro" id="IPR027417">
    <property type="entry name" value="P-loop_NTPase"/>
</dbReference>
<evidence type="ECO:0000256" key="3">
    <source>
        <dbReference type="ARBA" id="ARBA00001522"/>
    </source>
</evidence>
<evidence type="ECO:0000256" key="4">
    <source>
        <dbReference type="ARBA" id="ARBA00003889"/>
    </source>
</evidence>
<comment type="caution">
    <text evidence="18">The sequence shown here is derived from an EMBL/GenBank/DDBJ whole genome shotgun (WGS) entry which is preliminary data.</text>
</comment>
<dbReference type="PANTHER" id="PTHR34848">
    <property type="match status" value="1"/>
</dbReference>
<evidence type="ECO:0000256" key="1">
    <source>
        <dbReference type="ARBA" id="ARBA00000312"/>
    </source>
</evidence>
<comment type="catalytic activity">
    <reaction evidence="1">
        <text>adenosylcob(III)inamide + ATP = adenosylcob(III)inamide phosphate + ADP + H(+)</text>
        <dbReference type="Rhea" id="RHEA:15769"/>
        <dbReference type="ChEBI" id="CHEBI:2480"/>
        <dbReference type="ChEBI" id="CHEBI:15378"/>
        <dbReference type="ChEBI" id="CHEBI:30616"/>
        <dbReference type="ChEBI" id="CHEBI:58502"/>
        <dbReference type="ChEBI" id="CHEBI:456216"/>
        <dbReference type="EC" id="2.7.1.156"/>
    </reaction>
</comment>
<sequence length="181" mass="20451">MLILITGGSGSGKSERAEEISASFKSENLIYIATMFPYDDECLKKIERHRELRKEKNFLTIEKPINLKKIEIPKNSTVLLECISNLVANEMYLEDGSKELTVSEILKGIEKLQKNSDNLIIVTNEVFSDGINYDEETQKYIKNIAEINTAIGKVADVVIEVVYSIPIFHKGEDKLCGIHLK</sequence>
<evidence type="ECO:0000313" key="18">
    <source>
        <dbReference type="EMBL" id="MBD7912987.1"/>
    </source>
</evidence>
<dbReference type="PIRSF" id="PIRSF006135">
    <property type="entry name" value="CobU"/>
    <property type="match status" value="1"/>
</dbReference>
<comment type="similarity">
    <text evidence="7">Belongs to the CobU/CobP family.</text>
</comment>
<evidence type="ECO:0000256" key="17">
    <source>
        <dbReference type="ARBA" id="ARBA00030571"/>
    </source>
</evidence>
<comment type="pathway">
    <text evidence="5">Cofactor biosynthesis; adenosylcobalamin biosynthesis; adenosylcobalamin from cob(II)yrinate a,c-diamide: step 6/7.</text>
</comment>
<dbReference type="EMBL" id="JACSRA010000032">
    <property type="protein sequence ID" value="MBD7912987.1"/>
    <property type="molecule type" value="Genomic_DNA"/>
</dbReference>
<evidence type="ECO:0000256" key="5">
    <source>
        <dbReference type="ARBA" id="ARBA00004692"/>
    </source>
</evidence>
<keyword evidence="11" id="KW-0808">Transferase</keyword>
<evidence type="ECO:0000256" key="2">
    <source>
        <dbReference type="ARBA" id="ARBA00000711"/>
    </source>
</evidence>
<evidence type="ECO:0000256" key="13">
    <source>
        <dbReference type="ARBA" id="ARBA00022777"/>
    </source>
</evidence>
<dbReference type="CDD" id="cd00544">
    <property type="entry name" value="CobU"/>
    <property type="match status" value="1"/>
</dbReference>
<dbReference type="EC" id="2.7.1.156" evidence="8"/>
<dbReference type="PANTHER" id="PTHR34848:SF1">
    <property type="entry name" value="BIFUNCTIONAL ADENOSYLCOBALAMIN BIOSYNTHESIS PROTEIN COBU"/>
    <property type="match status" value="1"/>
</dbReference>
<keyword evidence="10" id="KW-0169">Cobalamin biosynthesis</keyword>
<evidence type="ECO:0000256" key="10">
    <source>
        <dbReference type="ARBA" id="ARBA00022573"/>
    </source>
</evidence>
<evidence type="ECO:0000256" key="6">
    <source>
        <dbReference type="ARBA" id="ARBA00005159"/>
    </source>
</evidence>
<evidence type="ECO:0000256" key="7">
    <source>
        <dbReference type="ARBA" id="ARBA00007490"/>
    </source>
</evidence>
<keyword evidence="12" id="KW-0547">Nucleotide-binding</keyword>
<dbReference type="RefSeq" id="WP_191769898.1">
    <property type="nucleotide sequence ID" value="NZ_JACSRA010000032.1"/>
</dbReference>
<evidence type="ECO:0000256" key="14">
    <source>
        <dbReference type="ARBA" id="ARBA00022840"/>
    </source>
</evidence>
<dbReference type="GO" id="GO:0016301">
    <property type="term" value="F:kinase activity"/>
    <property type="evidence" value="ECO:0007669"/>
    <property type="project" value="UniProtKB-KW"/>
</dbReference>
<evidence type="ECO:0000313" key="19">
    <source>
        <dbReference type="Proteomes" id="UP000627781"/>
    </source>
</evidence>
<evidence type="ECO:0000256" key="16">
    <source>
        <dbReference type="ARBA" id="ARBA00029570"/>
    </source>
</evidence>
<name>A0ABR8PXU0_9CLOT</name>
<comment type="catalytic activity">
    <reaction evidence="2">
        <text>adenosylcob(III)inamide phosphate + GTP + H(+) = adenosylcob(III)inamide-GDP + diphosphate</text>
        <dbReference type="Rhea" id="RHEA:22712"/>
        <dbReference type="ChEBI" id="CHEBI:15378"/>
        <dbReference type="ChEBI" id="CHEBI:33019"/>
        <dbReference type="ChEBI" id="CHEBI:37565"/>
        <dbReference type="ChEBI" id="CHEBI:58502"/>
        <dbReference type="ChEBI" id="CHEBI:60487"/>
        <dbReference type="EC" id="2.7.7.62"/>
    </reaction>
</comment>
<evidence type="ECO:0000256" key="9">
    <source>
        <dbReference type="ARBA" id="ARBA00012523"/>
    </source>
</evidence>
<keyword evidence="13 18" id="KW-0418">Kinase</keyword>
<dbReference type="Proteomes" id="UP000627781">
    <property type="component" value="Unassembled WGS sequence"/>
</dbReference>
<accession>A0ABR8PXU0</accession>
<keyword evidence="18" id="KW-0548">Nucleotidyltransferase</keyword>
<keyword evidence="15" id="KW-0342">GTP-binding</keyword>
<dbReference type="EC" id="2.7.7.62" evidence="9"/>
<proteinExistence type="inferred from homology"/>
<keyword evidence="19" id="KW-1185">Reference proteome</keyword>
<dbReference type="Gene3D" id="3.40.50.300">
    <property type="entry name" value="P-loop containing nucleotide triphosphate hydrolases"/>
    <property type="match status" value="1"/>
</dbReference>
<organism evidence="18 19">
    <name type="scientific">Clostridium cibarium</name>
    <dbReference type="NCBI Taxonomy" id="2762247"/>
    <lineage>
        <taxon>Bacteria</taxon>
        <taxon>Bacillati</taxon>
        <taxon>Bacillota</taxon>
        <taxon>Clostridia</taxon>
        <taxon>Eubacteriales</taxon>
        <taxon>Clostridiaceae</taxon>
        <taxon>Clostridium</taxon>
    </lineage>
</organism>
<comment type="function">
    <text evidence="4">Catalyzes ATP-dependent phosphorylation of adenosylcobinamide and addition of GMP to adenosylcobinamide phosphate.</text>
</comment>
<evidence type="ECO:0000256" key="12">
    <source>
        <dbReference type="ARBA" id="ARBA00022741"/>
    </source>
</evidence>
<dbReference type="GO" id="GO:0016779">
    <property type="term" value="F:nucleotidyltransferase activity"/>
    <property type="evidence" value="ECO:0007669"/>
    <property type="project" value="UniProtKB-KW"/>
</dbReference>
<evidence type="ECO:0000256" key="8">
    <source>
        <dbReference type="ARBA" id="ARBA00012016"/>
    </source>
</evidence>
<comment type="pathway">
    <text evidence="6">Cofactor biosynthesis; adenosylcobalamin biosynthesis; adenosylcobalamin from cob(II)yrinate a,c-diamide: step 5/7.</text>
</comment>
<dbReference type="InterPro" id="IPR003203">
    <property type="entry name" value="CobU/CobP"/>
</dbReference>
<keyword evidence="14" id="KW-0067">ATP-binding</keyword>
<evidence type="ECO:0000256" key="11">
    <source>
        <dbReference type="ARBA" id="ARBA00022679"/>
    </source>
</evidence>
<protein>
    <recommendedName>
        <fullName evidence="16">Adenosylcobinamide kinase</fullName>
        <ecNumber evidence="8">2.7.1.156</ecNumber>
        <ecNumber evidence="9">2.7.7.62</ecNumber>
    </recommendedName>
    <alternativeName>
        <fullName evidence="17">Adenosylcobinamide-phosphate guanylyltransferase</fullName>
    </alternativeName>
</protein>
<evidence type="ECO:0000256" key="15">
    <source>
        <dbReference type="ARBA" id="ARBA00023134"/>
    </source>
</evidence>